<proteinExistence type="inferred from homology"/>
<name>A0AAD1IRA6_MYCMB</name>
<dbReference type="EMBL" id="AP022617">
    <property type="protein sequence ID" value="BBZ59501.1"/>
    <property type="molecule type" value="Genomic_DNA"/>
</dbReference>
<dbReference type="FunFam" id="2.40.110.10:FF:000011">
    <property type="entry name" value="Acyl-CoA dehydrogenase FadE34"/>
    <property type="match status" value="1"/>
</dbReference>
<evidence type="ECO:0000259" key="7">
    <source>
        <dbReference type="Pfam" id="PF00441"/>
    </source>
</evidence>
<evidence type="ECO:0000259" key="9">
    <source>
        <dbReference type="Pfam" id="PF02771"/>
    </source>
</evidence>
<evidence type="ECO:0000313" key="11">
    <source>
        <dbReference type="Proteomes" id="UP000466039"/>
    </source>
</evidence>
<evidence type="ECO:0000256" key="1">
    <source>
        <dbReference type="ARBA" id="ARBA00001974"/>
    </source>
</evidence>
<dbReference type="Pfam" id="PF02771">
    <property type="entry name" value="Acyl-CoA_dh_N"/>
    <property type="match status" value="1"/>
</dbReference>
<feature type="domain" description="Acyl-CoA dehydrogenase/oxidase C-terminal" evidence="7">
    <location>
        <begin position="225"/>
        <end position="358"/>
    </location>
</feature>
<dbReference type="Gene3D" id="2.40.110.10">
    <property type="entry name" value="Butyryl-CoA Dehydrogenase, subunit A, domain 2"/>
    <property type="match status" value="1"/>
</dbReference>
<gene>
    <name evidence="10" type="ORF">MMON_08020</name>
</gene>
<dbReference type="RefSeq" id="WP_041925103.1">
    <property type="nucleotide sequence ID" value="NZ_AP022617.1"/>
</dbReference>
<feature type="domain" description="Acyl-CoA dehydrogenase/oxidase N-terminal" evidence="9">
    <location>
        <begin position="6"/>
        <end position="113"/>
    </location>
</feature>
<evidence type="ECO:0000256" key="6">
    <source>
        <dbReference type="RuleBase" id="RU362125"/>
    </source>
</evidence>
<dbReference type="AlphaFoldDB" id="A0AAD1IRA6"/>
<dbReference type="Proteomes" id="UP000466039">
    <property type="component" value="Chromosome"/>
</dbReference>
<dbReference type="GO" id="GO:0016627">
    <property type="term" value="F:oxidoreductase activity, acting on the CH-CH group of donors"/>
    <property type="evidence" value="ECO:0007669"/>
    <property type="project" value="InterPro"/>
</dbReference>
<dbReference type="InterPro" id="IPR036250">
    <property type="entry name" value="AcylCo_DH-like_C"/>
</dbReference>
<sequence>MDFRDSPEEAAFRDRLRNWLTDNAKAFAASGDDYWARQGEWHQALYSAGFFGTSWPREFGGQDLPPVYDVIVDEELARAGAPPRPSLGYLVVGLGHHGSKELQQRFLPGMINGTERWCQGFSEPGAGSDLASLTTTATRDGDNYLIHGHKIWTSYSDIADWCLVLARTDKEVPRHKGISAFIVDMHQPGIEQRPLKMINGVTTEFGQVAFDGAVVPADQMIGAPGEGWALAMTVVSHEREPSTLGYSARYGKLVRQMAARVDGRPPEDLVWAAVEAEMLRLHVRRRLSEQLDGITHGPQGSLDKLLMTWTEQSVGHAALSVSGTKDPDLLSAYLYSRAQSVMGGTSQIQKNIIASRILGLGVR</sequence>
<feature type="domain" description="Acyl-CoA oxidase/dehydrogenase middle" evidence="8">
    <location>
        <begin position="118"/>
        <end position="211"/>
    </location>
</feature>
<accession>A0AAD1IRA6</accession>
<dbReference type="GO" id="GO:0050660">
    <property type="term" value="F:flavin adenine dinucleotide binding"/>
    <property type="evidence" value="ECO:0007669"/>
    <property type="project" value="InterPro"/>
</dbReference>
<dbReference type="Gene3D" id="1.10.540.10">
    <property type="entry name" value="Acyl-CoA dehydrogenase/oxidase, N-terminal domain"/>
    <property type="match status" value="1"/>
</dbReference>
<dbReference type="Pfam" id="PF00441">
    <property type="entry name" value="Acyl-CoA_dh_1"/>
    <property type="match status" value="1"/>
</dbReference>
<evidence type="ECO:0000259" key="8">
    <source>
        <dbReference type="Pfam" id="PF02770"/>
    </source>
</evidence>
<dbReference type="InterPro" id="IPR052161">
    <property type="entry name" value="Mycobact_Acyl-CoA_DH"/>
</dbReference>
<dbReference type="InterPro" id="IPR009075">
    <property type="entry name" value="AcylCo_DH/oxidase_C"/>
</dbReference>
<keyword evidence="4 6" id="KW-0274">FAD</keyword>
<dbReference type="PANTHER" id="PTHR43292">
    <property type="entry name" value="ACYL-COA DEHYDROGENASE"/>
    <property type="match status" value="1"/>
</dbReference>
<dbReference type="InterPro" id="IPR013786">
    <property type="entry name" value="AcylCoA_DH/ox_N"/>
</dbReference>
<dbReference type="InterPro" id="IPR037069">
    <property type="entry name" value="AcylCoA_DH/ox_N_sf"/>
</dbReference>
<keyword evidence="5 6" id="KW-0560">Oxidoreductase</keyword>
<dbReference type="Pfam" id="PF02770">
    <property type="entry name" value="Acyl-CoA_dh_M"/>
    <property type="match status" value="1"/>
</dbReference>
<evidence type="ECO:0000256" key="2">
    <source>
        <dbReference type="ARBA" id="ARBA00009347"/>
    </source>
</evidence>
<protein>
    <submittedName>
        <fullName evidence="10">Acyl-CoA dehydrogenase</fullName>
    </submittedName>
</protein>
<dbReference type="InterPro" id="IPR046373">
    <property type="entry name" value="Acyl-CoA_Oxase/DH_mid-dom_sf"/>
</dbReference>
<reference evidence="10 11" key="1">
    <citation type="journal article" date="2019" name="Emerg. Microbes Infect.">
        <title>Comprehensive subspecies identification of 175 nontuberculous mycobacteria species based on 7547 genomic profiles.</title>
        <authorList>
            <person name="Matsumoto Y."/>
            <person name="Kinjo T."/>
            <person name="Motooka D."/>
            <person name="Nabeya D."/>
            <person name="Jung N."/>
            <person name="Uechi K."/>
            <person name="Horii T."/>
            <person name="Iida T."/>
            <person name="Fujita J."/>
            <person name="Nakamura S."/>
        </authorList>
    </citation>
    <scope>NUCLEOTIDE SEQUENCE [LARGE SCALE GENOMIC DNA]</scope>
    <source>
        <strain evidence="10 11">JCM 15658</strain>
    </source>
</reference>
<organism evidence="10 11">
    <name type="scientific">Mycolicibacterium monacense</name>
    <name type="common">Mycobacterium monacense</name>
    <dbReference type="NCBI Taxonomy" id="85693"/>
    <lineage>
        <taxon>Bacteria</taxon>
        <taxon>Bacillati</taxon>
        <taxon>Actinomycetota</taxon>
        <taxon>Actinomycetes</taxon>
        <taxon>Mycobacteriales</taxon>
        <taxon>Mycobacteriaceae</taxon>
        <taxon>Mycolicibacterium</taxon>
    </lineage>
</organism>
<comment type="similarity">
    <text evidence="2 6">Belongs to the acyl-CoA dehydrogenase family.</text>
</comment>
<comment type="cofactor">
    <cofactor evidence="1 6">
        <name>FAD</name>
        <dbReference type="ChEBI" id="CHEBI:57692"/>
    </cofactor>
</comment>
<dbReference type="GO" id="GO:0005886">
    <property type="term" value="C:plasma membrane"/>
    <property type="evidence" value="ECO:0007669"/>
    <property type="project" value="TreeGrafter"/>
</dbReference>
<evidence type="ECO:0000256" key="4">
    <source>
        <dbReference type="ARBA" id="ARBA00022827"/>
    </source>
</evidence>
<keyword evidence="11" id="KW-1185">Reference proteome</keyword>
<evidence type="ECO:0000313" key="10">
    <source>
        <dbReference type="EMBL" id="BBZ59501.1"/>
    </source>
</evidence>
<dbReference type="PANTHER" id="PTHR43292:SF3">
    <property type="entry name" value="ACYL-COA DEHYDROGENASE FADE29"/>
    <property type="match status" value="1"/>
</dbReference>
<keyword evidence="3 6" id="KW-0285">Flavoprotein</keyword>
<dbReference type="Gene3D" id="1.20.140.10">
    <property type="entry name" value="Butyryl-CoA Dehydrogenase, subunit A, domain 3"/>
    <property type="match status" value="1"/>
</dbReference>
<evidence type="ECO:0000256" key="5">
    <source>
        <dbReference type="ARBA" id="ARBA00023002"/>
    </source>
</evidence>
<dbReference type="InterPro" id="IPR009100">
    <property type="entry name" value="AcylCoA_DH/oxidase_NM_dom_sf"/>
</dbReference>
<dbReference type="InterPro" id="IPR006091">
    <property type="entry name" value="Acyl-CoA_Oxase/DH_mid-dom"/>
</dbReference>
<evidence type="ECO:0000256" key="3">
    <source>
        <dbReference type="ARBA" id="ARBA00022630"/>
    </source>
</evidence>
<dbReference type="SUPFAM" id="SSF47203">
    <property type="entry name" value="Acyl-CoA dehydrogenase C-terminal domain-like"/>
    <property type="match status" value="1"/>
</dbReference>
<dbReference type="SUPFAM" id="SSF56645">
    <property type="entry name" value="Acyl-CoA dehydrogenase NM domain-like"/>
    <property type="match status" value="1"/>
</dbReference>